<organism evidence="2 3">
    <name type="scientific">Brachionus plicatilis</name>
    <name type="common">Marine rotifer</name>
    <name type="synonym">Brachionus muelleri</name>
    <dbReference type="NCBI Taxonomy" id="10195"/>
    <lineage>
        <taxon>Eukaryota</taxon>
        <taxon>Metazoa</taxon>
        <taxon>Spiralia</taxon>
        <taxon>Gnathifera</taxon>
        <taxon>Rotifera</taxon>
        <taxon>Eurotatoria</taxon>
        <taxon>Monogononta</taxon>
        <taxon>Pseudotrocha</taxon>
        <taxon>Ploima</taxon>
        <taxon>Brachionidae</taxon>
        <taxon>Brachionus</taxon>
    </lineage>
</organism>
<name>A0A3M7SKJ9_BRAPC</name>
<protein>
    <submittedName>
        <fullName evidence="2">Uncharacterized protein</fullName>
    </submittedName>
</protein>
<keyword evidence="3" id="KW-1185">Reference proteome</keyword>
<evidence type="ECO:0000313" key="3">
    <source>
        <dbReference type="Proteomes" id="UP000276133"/>
    </source>
</evidence>
<accession>A0A3M7SKJ9</accession>
<gene>
    <name evidence="2" type="ORF">BpHYR1_042360</name>
</gene>
<keyword evidence="1" id="KW-0812">Transmembrane</keyword>
<reference evidence="2 3" key="1">
    <citation type="journal article" date="2018" name="Sci. Rep.">
        <title>Genomic signatures of local adaptation to the degree of environmental predictability in rotifers.</title>
        <authorList>
            <person name="Franch-Gras L."/>
            <person name="Hahn C."/>
            <person name="Garcia-Roger E.M."/>
            <person name="Carmona M.J."/>
            <person name="Serra M."/>
            <person name="Gomez A."/>
        </authorList>
    </citation>
    <scope>NUCLEOTIDE SEQUENCE [LARGE SCALE GENOMIC DNA]</scope>
    <source>
        <strain evidence="2">HYR1</strain>
    </source>
</reference>
<dbReference type="Proteomes" id="UP000276133">
    <property type="component" value="Unassembled WGS sequence"/>
</dbReference>
<feature type="non-terminal residue" evidence="2">
    <location>
        <position position="103"/>
    </location>
</feature>
<dbReference type="AlphaFoldDB" id="A0A3M7SKJ9"/>
<feature type="transmembrane region" description="Helical" evidence="1">
    <location>
        <begin position="12"/>
        <end position="30"/>
    </location>
</feature>
<keyword evidence="1" id="KW-0472">Membrane</keyword>
<sequence>MLADLDKIFFIFRSLLSTCIYGVFEVYWLVELNGTLFQSQIKQGSNITKFQKKRDDRFPYHPLGLKRDKLLLTLYSIFQGNYWNRRDIFLKKFISTDLTSGFL</sequence>
<evidence type="ECO:0000313" key="2">
    <source>
        <dbReference type="EMBL" id="RNA36303.1"/>
    </source>
</evidence>
<dbReference type="EMBL" id="REGN01001204">
    <property type="protein sequence ID" value="RNA36303.1"/>
    <property type="molecule type" value="Genomic_DNA"/>
</dbReference>
<proteinExistence type="predicted"/>
<keyword evidence="1" id="KW-1133">Transmembrane helix</keyword>
<comment type="caution">
    <text evidence="2">The sequence shown here is derived from an EMBL/GenBank/DDBJ whole genome shotgun (WGS) entry which is preliminary data.</text>
</comment>
<evidence type="ECO:0000256" key="1">
    <source>
        <dbReference type="SAM" id="Phobius"/>
    </source>
</evidence>